<name>A0A814MI13_9BILA</name>
<evidence type="ECO:0000313" key="4">
    <source>
        <dbReference type="Proteomes" id="UP000663854"/>
    </source>
</evidence>
<dbReference type="InterPro" id="IPR035897">
    <property type="entry name" value="Toll_tir_struct_dom_sf"/>
</dbReference>
<feature type="compositionally biased region" description="Polar residues" evidence="1">
    <location>
        <begin position="81"/>
        <end position="98"/>
    </location>
</feature>
<protein>
    <recommendedName>
        <fullName evidence="6">TIR domain-containing protein</fullName>
    </recommendedName>
</protein>
<evidence type="ECO:0000256" key="1">
    <source>
        <dbReference type="SAM" id="MobiDB-lite"/>
    </source>
</evidence>
<dbReference type="SUPFAM" id="SSF52200">
    <property type="entry name" value="Toll/Interleukin receptor TIR domain"/>
    <property type="match status" value="1"/>
</dbReference>
<proteinExistence type="predicted"/>
<dbReference type="Proteomes" id="UP000663854">
    <property type="component" value="Unassembled WGS sequence"/>
</dbReference>
<dbReference type="EMBL" id="CAJNOL010001621">
    <property type="protein sequence ID" value="CAF1392621.1"/>
    <property type="molecule type" value="Genomic_DNA"/>
</dbReference>
<accession>A0A814MI13</accession>
<evidence type="ECO:0000313" key="5">
    <source>
        <dbReference type="Proteomes" id="UP000663870"/>
    </source>
</evidence>
<dbReference type="Gene3D" id="3.40.50.10140">
    <property type="entry name" value="Toll/interleukin-1 receptor homology (TIR) domain"/>
    <property type="match status" value="1"/>
</dbReference>
<evidence type="ECO:0000313" key="2">
    <source>
        <dbReference type="EMBL" id="CAF1079494.1"/>
    </source>
</evidence>
<keyword evidence="5" id="KW-1185">Reference proteome</keyword>
<evidence type="ECO:0008006" key="6">
    <source>
        <dbReference type="Google" id="ProtNLM"/>
    </source>
</evidence>
<evidence type="ECO:0000313" key="3">
    <source>
        <dbReference type="EMBL" id="CAF1392621.1"/>
    </source>
</evidence>
<sequence length="316" mass="36429">MFDIEEQKENLLESDATTSIKRSHPIWIQLRRYTRQFVVFIGFYLIQIYNFLRDASRDILHSRSRSVSVVPQREYTQLSTYANNETDTEIETQAQDSVESPLADRNENLQESIDTQYIPDVNIDSFVEIPIANGNTSIALVSITTVSSPSSAFNSPTASHPFITRNPMQIALSYNSETNDRIKEISQLIHDSLTTPDCPHPVFYGPNFEDELAVRNGDKVLERIYRRAALVVVFLSTNYHNSQFCYDEWRTIKSRFFVGCNDAEDERLLLVKLSDFNADELSIHPTDFYIDGTDKTDQRLAELIVRRWHKVAQLSK</sequence>
<feature type="region of interest" description="Disordered" evidence="1">
    <location>
        <begin position="81"/>
        <end position="103"/>
    </location>
</feature>
<reference evidence="2" key="1">
    <citation type="submission" date="2021-02" db="EMBL/GenBank/DDBJ databases">
        <authorList>
            <person name="Nowell W R."/>
        </authorList>
    </citation>
    <scope>NUCLEOTIDE SEQUENCE</scope>
</reference>
<comment type="caution">
    <text evidence="2">The sequence shown here is derived from an EMBL/GenBank/DDBJ whole genome shotgun (WGS) entry which is preliminary data.</text>
</comment>
<dbReference type="EMBL" id="CAJNOH010000578">
    <property type="protein sequence ID" value="CAF1079494.1"/>
    <property type="molecule type" value="Genomic_DNA"/>
</dbReference>
<dbReference type="Proteomes" id="UP000663870">
    <property type="component" value="Unassembled WGS sequence"/>
</dbReference>
<organism evidence="2 4">
    <name type="scientific">Rotaria sordida</name>
    <dbReference type="NCBI Taxonomy" id="392033"/>
    <lineage>
        <taxon>Eukaryota</taxon>
        <taxon>Metazoa</taxon>
        <taxon>Spiralia</taxon>
        <taxon>Gnathifera</taxon>
        <taxon>Rotifera</taxon>
        <taxon>Eurotatoria</taxon>
        <taxon>Bdelloidea</taxon>
        <taxon>Philodinida</taxon>
        <taxon>Philodinidae</taxon>
        <taxon>Rotaria</taxon>
    </lineage>
</organism>
<dbReference type="AlphaFoldDB" id="A0A814MI13"/>
<gene>
    <name evidence="3" type="ORF">JXQ802_LOCUS34293</name>
    <name evidence="2" type="ORF">PYM288_LOCUS18595</name>
</gene>